<dbReference type="InterPro" id="IPR018606">
    <property type="entry name" value="Arb1"/>
</dbReference>
<dbReference type="EMBL" id="KV442020">
    <property type="protein sequence ID" value="OAQ33566.1"/>
    <property type="molecule type" value="Genomic_DNA"/>
</dbReference>
<dbReference type="AlphaFoldDB" id="A0A197KA52"/>
<dbReference type="Proteomes" id="UP000078512">
    <property type="component" value="Unassembled WGS sequence"/>
</dbReference>
<dbReference type="GO" id="GO:0031047">
    <property type="term" value="P:regulatory ncRNA-mediated gene silencing"/>
    <property type="evidence" value="ECO:0007669"/>
    <property type="project" value="InterPro"/>
</dbReference>
<proteinExistence type="predicted"/>
<organism evidence="2 3">
    <name type="scientific">Linnemannia elongata AG-77</name>
    <dbReference type="NCBI Taxonomy" id="1314771"/>
    <lineage>
        <taxon>Eukaryota</taxon>
        <taxon>Fungi</taxon>
        <taxon>Fungi incertae sedis</taxon>
        <taxon>Mucoromycota</taxon>
        <taxon>Mortierellomycotina</taxon>
        <taxon>Mortierellomycetes</taxon>
        <taxon>Mortierellales</taxon>
        <taxon>Mortierellaceae</taxon>
        <taxon>Linnemannia</taxon>
    </lineage>
</organism>
<dbReference type="STRING" id="1314771.A0A197KA52"/>
<reference evidence="2 3" key="1">
    <citation type="submission" date="2016-05" db="EMBL/GenBank/DDBJ databases">
        <title>Genome sequencing reveals origins of a unique bacterial endosymbiosis in the earliest lineages of terrestrial Fungi.</title>
        <authorList>
            <consortium name="DOE Joint Genome Institute"/>
            <person name="Uehling J."/>
            <person name="Gryganskyi A."/>
            <person name="Hameed K."/>
            <person name="Tschaplinski T."/>
            <person name="Misztal P."/>
            <person name="Wu S."/>
            <person name="Desiro A."/>
            <person name="Vande Pol N."/>
            <person name="Du Z.-Y."/>
            <person name="Zienkiewicz A."/>
            <person name="Zienkiewicz K."/>
            <person name="Morin E."/>
            <person name="Tisserant E."/>
            <person name="Splivallo R."/>
            <person name="Hainaut M."/>
            <person name="Henrissat B."/>
            <person name="Ohm R."/>
            <person name="Kuo A."/>
            <person name="Yan J."/>
            <person name="Lipzen A."/>
            <person name="Nolan M."/>
            <person name="Labutti K."/>
            <person name="Barry K."/>
            <person name="Goldstein A."/>
            <person name="Labbe J."/>
            <person name="Schadt C."/>
            <person name="Tuskan G."/>
            <person name="Grigoriev I."/>
            <person name="Martin F."/>
            <person name="Vilgalys R."/>
            <person name="Bonito G."/>
        </authorList>
    </citation>
    <scope>NUCLEOTIDE SEQUENCE [LARGE SCALE GENOMIC DNA]</scope>
    <source>
        <strain evidence="2 3">AG-77</strain>
    </source>
</reference>
<evidence type="ECO:0000313" key="3">
    <source>
        <dbReference type="Proteomes" id="UP000078512"/>
    </source>
</evidence>
<feature type="region of interest" description="Disordered" evidence="1">
    <location>
        <begin position="21"/>
        <end position="139"/>
    </location>
</feature>
<dbReference type="GO" id="GO:0033167">
    <property type="term" value="C:ARC complex"/>
    <property type="evidence" value="ECO:0007669"/>
    <property type="project" value="InterPro"/>
</dbReference>
<feature type="compositionally biased region" description="Low complexity" evidence="1">
    <location>
        <begin position="72"/>
        <end position="90"/>
    </location>
</feature>
<accession>A0A197KA52</accession>
<feature type="compositionally biased region" description="Polar residues" evidence="1">
    <location>
        <begin position="44"/>
        <end position="55"/>
    </location>
</feature>
<protein>
    <submittedName>
        <fullName evidence="2">Uncharacterized protein</fullName>
    </submittedName>
</protein>
<dbReference type="Pfam" id="PF09692">
    <property type="entry name" value="Arb1"/>
    <property type="match status" value="1"/>
</dbReference>
<sequence>MDPSQMTEEEARETVRKMFDEMRRTLNAEGDYNDSEDEYETNSDTEVNNTTSAVTTKDKVTAETAGKANAETTSNALPTSNNTTANLNTTEDSNNGTDDTNGEQEYDETSKISLSYTRPPTAEETTGEPEKAKKKKRKKTKKAKIELEDYLACEDGTDPLVENPYDSSKTPAERVEIAVARFRKNRKFSPIRSQILSVYLDYGGIQTGPKMFQGGGVKTGGADDDGEVDFDALNAGVDRVDLPEDGQQVDFTNVVTTFLSQFFLKSTGWIDMVYYKDTPVVVAALLNYLLVRNVLPEYKEDLQAALAVAEKAKIELPLCKMISSGWPSRYDKACSLLYGGEWYDYLEDLWQGEAAAIETIGLDRAMARKIVKSVVGPDVDIETLRAGPREYLEMEVVHVPAIDLDEGADVDTVPEEEDDVTAVDMVDRMLLGEGGKSSEEPVVPVVSKSTTTTTATIVTAAAEPVPEVVDALMVKYVDVTLAELDPEVPIEWQKPVSQRRKIHVFFDPNVSTKLLLGMRIAGFVYTLSNGMSYLEQAQVMPTYYLEADEVVEAEDEWED</sequence>
<name>A0A197KA52_9FUNG</name>
<dbReference type="OrthoDB" id="435402at2759"/>
<evidence type="ECO:0000256" key="1">
    <source>
        <dbReference type="SAM" id="MobiDB-lite"/>
    </source>
</evidence>
<keyword evidence="3" id="KW-1185">Reference proteome</keyword>
<feature type="compositionally biased region" description="Acidic residues" evidence="1">
    <location>
        <begin position="31"/>
        <end position="43"/>
    </location>
</feature>
<gene>
    <name evidence="2" type="ORF">K457DRAFT_122062</name>
</gene>
<evidence type="ECO:0000313" key="2">
    <source>
        <dbReference type="EMBL" id="OAQ33566.1"/>
    </source>
</evidence>